<organism evidence="1">
    <name type="scientific">bioreactor metagenome</name>
    <dbReference type="NCBI Taxonomy" id="1076179"/>
    <lineage>
        <taxon>unclassified sequences</taxon>
        <taxon>metagenomes</taxon>
        <taxon>ecological metagenomes</taxon>
    </lineage>
</organism>
<comment type="caution">
    <text evidence="1">The sequence shown here is derived from an EMBL/GenBank/DDBJ whole genome shotgun (WGS) entry which is preliminary data.</text>
</comment>
<accession>A0A645IZY8</accession>
<evidence type="ECO:0000313" key="1">
    <source>
        <dbReference type="EMBL" id="MPN56480.1"/>
    </source>
</evidence>
<dbReference type="AlphaFoldDB" id="A0A645IZY8"/>
<gene>
    <name evidence="1" type="ORF">SDC9_204170</name>
</gene>
<name>A0A645IZY8_9ZZZZ</name>
<proteinExistence type="predicted"/>
<reference evidence="1" key="1">
    <citation type="submission" date="2019-08" db="EMBL/GenBank/DDBJ databases">
        <authorList>
            <person name="Kucharzyk K."/>
            <person name="Murdoch R.W."/>
            <person name="Higgins S."/>
            <person name="Loffler F."/>
        </authorList>
    </citation>
    <scope>NUCLEOTIDE SEQUENCE</scope>
</reference>
<dbReference type="EMBL" id="VSSQ01126859">
    <property type="protein sequence ID" value="MPN56480.1"/>
    <property type="molecule type" value="Genomic_DNA"/>
</dbReference>
<sequence>MAIQVIGLLEVVDVKDEESEAVIRGTGKFLHSPTLSGRLRQKAGHLIGLGQP</sequence>
<protein>
    <submittedName>
        <fullName evidence="1">Uncharacterized protein</fullName>
    </submittedName>
</protein>